<dbReference type="EMBL" id="CH476633">
    <property type="protein sequence ID" value="EDN93407.1"/>
    <property type="molecule type" value="Genomic_DNA"/>
</dbReference>
<protein>
    <submittedName>
        <fullName evidence="2">Uncharacterized protein</fullName>
    </submittedName>
</protein>
<reference evidence="3" key="1">
    <citation type="journal article" date="2011" name="PLoS Genet.">
        <title>Genomic analysis of the necrotrophic fungal pathogens Sclerotinia sclerotiorum and Botrytis cinerea.</title>
        <authorList>
            <person name="Amselem J."/>
            <person name="Cuomo C.A."/>
            <person name="van Kan J.A."/>
            <person name="Viaud M."/>
            <person name="Benito E.P."/>
            <person name="Couloux A."/>
            <person name="Coutinho P.M."/>
            <person name="de Vries R.P."/>
            <person name="Dyer P.S."/>
            <person name="Fillinger S."/>
            <person name="Fournier E."/>
            <person name="Gout L."/>
            <person name="Hahn M."/>
            <person name="Kohn L."/>
            <person name="Lapalu N."/>
            <person name="Plummer K.M."/>
            <person name="Pradier J.M."/>
            <person name="Quevillon E."/>
            <person name="Sharon A."/>
            <person name="Simon A."/>
            <person name="ten Have A."/>
            <person name="Tudzynski B."/>
            <person name="Tudzynski P."/>
            <person name="Wincker P."/>
            <person name="Andrew M."/>
            <person name="Anthouard V."/>
            <person name="Beever R.E."/>
            <person name="Beffa R."/>
            <person name="Benoit I."/>
            <person name="Bouzid O."/>
            <person name="Brault B."/>
            <person name="Chen Z."/>
            <person name="Choquer M."/>
            <person name="Collemare J."/>
            <person name="Cotton P."/>
            <person name="Danchin E.G."/>
            <person name="Da Silva C."/>
            <person name="Gautier A."/>
            <person name="Giraud C."/>
            <person name="Giraud T."/>
            <person name="Gonzalez C."/>
            <person name="Grossetete S."/>
            <person name="Guldener U."/>
            <person name="Henrissat B."/>
            <person name="Howlett B.J."/>
            <person name="Kodira C."/>
            <person name="Kretschmer M."/>
            <person name="Lappartient A."/>
            <person name="Leroch M."/>
            <person name="Levis C."/>
            <person name="Mauceli E."/>
            <person name="Neuveglise C."/>
            <person name="Oeser B."/>
            <person name="Pearson M."/>
            <person name="Poulain J."/>
            <person name="Poussereau N."/>
            <person name="Quesneville H."/>
            <person name="Rascle C."/>
            <person name="Schumacher J."/>
            <person name="Segurens B."/>
            <person name="Sexton A."/>
            <person name="Silva E."/>
            <person name="Sirven C."/>
            <person name="Soanes D.M."/>
            <person name="Talbot N.J."/>
            <person name="Templeton M."/>
            <person name="Yandava C."/>
            <person name="Yarden O."/>
            <person name="Zeng Q."/>
            <person name="Rollins J.A."/>
            <person name="Lebrun M.H."/>
            <person name="Dickman M."/>
        </authorList>
    </citation>
    <scope>NUCLEOTIDE SEQUENCE [LARGE SCALE GENOMIC DNA]</scope>
    <source>
        <strain evidence="3">ATCC 18683 / 1980 / Ss-1</strain>
    </source>
</reference>
<dbReference type="Proteomes" id="UP000001312">
    <property type="component" value="Unassembled WGS sequence"/>
</dbReference>
<gene>
    <name evidence="2" type="ORF">SS1G_09273</name>
</gene>
<name>A7EVB5_SCLS1</name>
<keyword evidence="3" id="KW-1185">Reference proteome</keyword>
<dbReference type="RefSeq" id="XP_001589552.1">
    <property type="nucleotide sequence ID" value="XM_001589502.1"/>
</dbReference>
<feature type="region of interest" description="Disordered" evidence="1">
    <location>
        <begin position="230"/>
        <end position="275"/>
    </location>
</feature>
<evidence type="ECO:0000256" key="1">
    <source>
        <dbReference type="SAM" id="MobiDB-lite"/>
    </source>
</evidence>
<feature type="compositionally biased region" description="Basic and acidic residues" evidence="1">
    <location>
        <begin position="262"/>
        <end position="275"/>
    </location>
</feature>
<sequence>MLSYAIKPYEYGAYEEGKAILKAIREVNDGEKAAARGGESSNSQKSYQQAQTNGAIGRVVGGYVHIHGALERNKPSDSATMSILWPWRISERLKSVSLLNGDNGAGRAGYEHPEDHTLGYKYEDKIQSFSVQDKKKEEVLRATPMNENHVQQPIDSTTERQPGFQKYAQNGENTVKPERKSGLSIFVRSGYETPFFVVEPNEQEQKKLYVKMVTNSGNSIFIEYEEVSENEQIKQGTEADTRDTLQDDNGLVSVPEILQNGQKEESEQQEKSQEK</sequence>
<dbReference type="AlphaFoldDB" id="A7EVB5"/>
<accession>A7EVB5</accession>
<dbReference type="GeneID" id="5485870"/>
<dbReference type="InParanoid" id="A7EVB5"/>
<organism evidence="2 3">
    <name type="scientific">Sclerotinia sclerotiorum (strain ATCC 18683 / 1980 / Ss-1)</name>
    <name type="common">White mold</name>
    <name type="synonym">Whetzelinia sclerotiorum</name>
    <dbReference type="NCBI Taxonomy" id="665079"/>
    <lineage>
        <taxon>Eukaryota</taxon>
        <taxon>Fungi</taxon>
        <taxon>Dikarya</taxon>
        <taxon>Ascomycota</taxon>
        <taxon>Pezizomycotina</taxon>
        <taxon>Leotiomycetes</taxon>
        <taxon>Helotiales</taxon>
        <taxon>Sclerotiniaceae</taxon>
        <taxon>Sclerotinia</taxon>
    </lineage>
</organism>
<dbReference type="HOGENOM" id="CLU_1012517_0_0_1"/>
<proteinExistence type="predicted"/>
<evidence type="ECO:0000313" key="2">
    <source>
        <dbReference type="EMBL" id="EDN93407.1"/>
    </source>
</evidence>
<evidence type="ECO:0000313" key="3">
    <source>
        <dbReference type="Proteomes" id="UP000001312"/>
    </source>
</evidence>
<dbReference type="KEGG" id="ssl:SS1G_09273"/>